<dbReference type="Proteomes" id="UP000367750">
    <property type="component" value="Unassembled WGS sequence"/>
</dbReference>
<name>A0A5J5GI01_9BACL</name>
<accession>A0A5J5GI01</accession>
<evidence type="ECO:0000313" key="1">
    <source>
        <dbReference type="EMBL" id="KAA9007332.1"/>
    </source>
</evidence>
<evidence type="ECO:0000313" key="2">
    <source>
        <dbReference type="Proteomes" id="UP000367750"/>
    </source>
</evidence>
<proteinExistence type="predicted"/>
<organism evidence="1 2">
    <name type="scientific">Paenibacillus spiritus</name>
    <dbReference type="NCBI Taxonomy" id="2496557"/>
    <lineage>
        <taxon>Bacteria</taxon>
        <taxon>Bacillati</taxon>
        <taxon>Bacillota</taxon>
        <taxon>Bacilli</taxon>
        <taxon>Bacillales</taxon>
        <taxon>Paenibacillaceae</taxon>
        <taxon>Paenibacillus</taxon>
    </lineage>
</organism>
<dbReference type="EMBL" id="VYKK01000004">
    <property type="protein sequence ID" value="KAA9007332.1"/>
    <property type="molecule type" value="Genomic_DNA"/>
</dbReference>
<dbReference type="RefSeq" id="WP_150456622.1">
    <property type="nucleotide sequence ID" value="NZ_VYKK01000004.1"/>
</dbReference>
<sequence length="63" mass="7525">MKRLFKVNWSMPYAKYETYVFGDNYEEALLNFNEEIQKEVLAYDFECINEVHVNGVIVTKIIN</sequence>
<dbReference type="AlphaFoldDB" id="A0A5J5GI01"/>
<reference evidence="1 2" key="1">
    <citation type="submission" date="2019-09" db="EMBL/GenBank/DDBJ databases">
        <title>Bacillus ochoae sp. nov., Paenibacillus whitsoniae sp. nov., Paenibacillus spiritus sp. nov. Isolated from the Mars Exploration Rover during spacecraft assembly.</title>
        <authorList>
            <person name="Seuylemezian A."/>
            <person name="Vaishampayan P."/>
        </authorList>
    </citation>
    <scope>NUCLEOTIDE SEQUENCE [LARGE SCALE GENOMIC DNA]</scope>
    <source>
        <strain evidence="1 2">MER_111</strain>
    </source>
</reference>
<gene>
    <name evidence="1" type="ORF">F4V43_02275</name>
</gene>
<comment type="caution">
    <text evidence="1">The sequence shown here is derived from an EMBL/GenBank/DDBJ whole genome shotgun (WGS) entry which is preliminary data.</text>
</comment>
<keyword evidence="2" id="KW-1185">Reference proteome</keyword>
<protein>
    <submittedName>
        <fullName evidence="1">Uncharacterized protein</fullName>
    </submittedName>
</protein>